<protein>
    <submittedName>
        <fullName evidence="6">Helix-turn-helix domain-containing protein</fullName>
    </submittedName>
</protein>
<dbReference type="PANTHER" id="PTHR43280">
    <property type="entry name" value="ARAC-FAMILY TRANSCRIPTIONAL REGULATOR"/>
    <property type="match status" value="1"/>
</dbReference>
<reference evidence="7" key="1">
    <citation type="submission" date="2016-10" db="EMBL/GenBank/DDBJ databases">
        <authorList>
            <person name="Varghese N."/>
            <person name="Submissions S."/>
        </authorList>
    </citation>
    <scope>NUCLEOTIDE SEQUENCE [LARGE SCALE GENOMIC DNA]</scope>
    <source>
        <strain evidence="7">DSM 18733</strain>
    </source>
</reference>
<feature type="transmembrane region" description="Helical" evidence="4">
    <location>
        <begin position="6"/>
        <end position="24"/>
    </location>
</feature>
<dbReference type="Pfam" id="PF12833">
    <property type="entry name" value="HTH_18"/>
    <property type="match status" value="1"/>
</dbReference>
<dbReference type="SUPFAM" id="SSF46689">
    <property type="entry name" value="Homeodomain-like"/>
    <property type="match status" value="1"/>
</dbReference>
<dbReference type="InterPro" id="IPR009057">
    <property type="entry name" value="Homeodomain-like_sf"/>
</dbReference>
<dbReference type="AlphaFoldDB" id="A0A1H7UD15"/>
<feature type="domain" description="HTH araC/xylS-type" evidence="5">
    <location>
        <begin position="292"/>
        <end position="399"/>
    </location>
</feature>
<sequence length="400" mass="46905">MSIIGYTLVIAGIIFCWLISILLWRFSYKEGIQQKLLSLIFLIIGWYAFTYLLVAKGWFIYCPFVFRLGMPFYYLVPPFALFYTQLLLKERNTISSKINFVHCLPFLVSLVDLAVYYSKNYGNLRYITEQVLLDPVNSYILGSGFIPAWRHYFFRPVHGCFYVILIAVTFYKALKSKRIQNIDKRSRRWLFTLDGFLTLNYTSIFYTSFIKPTNSYPVLETSIIFAFTLVVCFFLMSIKPFFSPFLIYQSKDKNNNKSVAPIYEQANNEAPDIVNVVLSEPKKKLLSHERAMEIASVMDKAMSEQQLFKKVSKIGNLADYLNLSPRYLSYVLNKHYELNFNDYLNSFRINYVIQLIENEQHKQFTFEALAREAGFSSRTTFFTAFKKQMGVNPTQYLNEK</sequence>
<keyword evidence="1" id="KW-0805">Transcription regulation</keyword>
<evidence type="ECO:0000313" key="6">
    <source>
        <dbReference type="EMBL" id="SEL94654.1"/>
    </source>
</evidence>
<keyword evidence="4" id="KW-0472">Membrane</keyword>
<keyword evidence="4" id="KW-0812">Transmembrane</keyword>
<dbReference type="InterPro" id="IPR018060">
    <property type="entry name" value="HTH_AraC"/>
</dbReference>
<evidence type="ECO:0000256" key="4">
    <source>
        <dbReference type="SAM" id="Phobius"/>
    </source>
</evidence>
<dbReference type="STRING" id="407022.SAMN05661044_03830"/>
<feature type="transmembrane region" description="Helical" evidence="4">
    <location>
        <begin position="152"/>
        <end position="171"/>
    </location>
</feature>
<proteinExistence type="predicted"/>
<keyword evidence="7" id="KW-1185">Reference proteome</keyword>
<dbReference type="Gene3D" id="1.10.10.60">
    <property type="entry name" value="Homeodomain-like"/>
    <property type="match status" value="2"/>
</dbReference>
<evidence type="ECO:0000256" key="3">
    <source>
        <dbReference type="ARBA" id="ARBA00023163"/>
    </source>
</evidence>
<dbReference type="RefSeq" id="WP_093327468.1">
    <property type="nucleotide sequence ID" value="NZ_FOAF01000005.1"/>
</dbReference>
<gene>
    <name evidence="6" type="ORF">SAMN05661044_03830</name>
</gene>
<evidence type="ECO:0000256" key="1">
    <source>
        <dbReference type="ARBA" id="ARBA00023015"/>
    </source>
</evidence>
<dbReference type="Proteomes" id="UP000199421">
    <property type="component" value="Unassembled WGS sequence"/>
</dbReference>
<dbReference type="OrthoDB" id="9779074at2"/>
<keyword evidence="2" id="KW-0238">DNA-binding</keyword>
<feature type="transmembrane region" description="Helical" evidence="4">
    <location>
        <begin position="222"/>
        <end position="248"/>
    </location>
</feature>
<dbReference type="EMBL" id="FOAF01000005">
    <property type="protein sequence ID" value="SEL94654.1"/>
    <property type="molecule type" value="Genomic_DNA"/>
</dbReference>
<dbReference type="GO" id="GO:0003700">
    <property type="term" value="F:DNA-binding transcription factor activity"/>
    <property type="evidence" value="ECO:0007669"/>
    <property type="project" value="InterPro"/>
</dbReference>
<organism evidence="6 7">
    <name type="scientific">Olivibacter domesticus</name>
    <name type="common">Pseudosphingobacterium domesticum</name>
    <dbReference type="NCBI Taxonomy" id="407022"/>
    <lineage>
        <taxon>Bacteria</taxon>
        <taxon>Pseudomonadati</taxon>
        <taxon>Bacteroidota</taxon>
        <taxon>Sphingobacteriia</taxon>
        <taxon>Sphingobacteriales</taxon>
        <taxon>Sphingobacteriaceae</taxon>
        <taxon>Olivibacter</taxon>
    </lineage>
</organism>
<feature type="transmembrane region" description="Helical" evidence="4">
    <location>
        <begin position="36"/>
        <end position="59"/>
    </location>
</feature>
<keyword evidence="3" id="KW-0804">Transcription</keyword>
<keyword evidence="4" id="KW-1133">Transmembrane helix</keyword>
<evidence type="ECO:0000313" key="7">
    <source>
        <dbReference type="Proteomes" id="UP000199421"/>
    </source>
</evidence>
<dbReference type="GO" id="GO:0043565">
    <property type="term" value="F:sequence-specific DNA binding"/>
    <property type="evidence" value="ECO:0007669"/>
    <property type="project" value="InterPro"/>
</dbReference>
<evidence type="ECO:0000256" key="2">
    <source>
        <dbReference type="ARBA" id="ARBA00023125"/>
    </source>
</evidence>
<dbReference type="PANTHER" id="PTHR43280:SF29">
    <property type="entry name" value="ARAC-FAMILY TRANSCRIPTIONAL REGULATOR"/>
    <property type="match status" value="1"/>
</dbReference>
<dbReference type="SMART" id="SM00342">
    <property type="entry name" value="HTH_ARAC"/>
    <property type="match status" value="1"/>
</dbReference>
<dbReference type="InterPro" id="IPR018062">
    <property type="entry name" value="HTH_AraC-typ_CS"/>
</dbReference>
<dbReference type="PROSITE" id="PS00041">
    <property type="entry name" value="HTH_ARAC_FAMILY_1"/>
    <property type="match status" value="1"/>
</dbReference>
<feature type="transmembrane region" description="Helical" evidence="4">
    <location>
        <begin position="191"/>
        <end position="210"/>
    </location>
</feature>
<accession>A0A1H7UD15</accession>
<dbReference type="PROSITE" id="PS01124">
    <property type="entry name" value="HTH_ARAC_FAMILY_2"/>
    <property type="match status" value="1"/>
</dbReference>
<name>A0A1H7UD15_OLID1</name>
<evidence type="ECO:0000259" key="5">
    <source>
        <dbReference type="PROSITE" id="PS01124"/>
    </source>
</evidence>
<feature type="transmembrane region" description="Helical" evidence="4">
    <location>
        <begin position="100"/>
        <end position="118"/>
    </location>
</feature>
<feature type="transmembrane region" description="Helical" evidence="4">
    <location>
        <begin position="71"/>
        <end position="88"/>
    </location>
</feature>